<feature type="transmembrane region" description="Helical" evidence="3">
    <location>
        <begin position="384"/>
        <end position="406"/>
    </location>
</feature>
<dbReference type="InterPro" id="IPR027197">
    <property type="entry name" value="SLC43A3"/>
</dbReference>
<feature type="region of interest" description="Disordered" evidence="2">
    <location>
        <begin position="554"/>
        <end position="592"/>
    </location>
</feature>
<dbReference type="InterPro" id="IPR036259">
    <property type="entry name" value="MFS_trans_sf"/>
</dbReference>
<dbReference type="PANTHER" id="PTHR20765:SF1">
    <property type="entry name" value="EQUILIBRATIVE NUCLEOBASE TRANSPORTER 1"/>
    <property type="match status" value="1"/>
</dbReference>
<feature type="transmembrane region" description="Helical" evidence="3">
    <location>
        <begin position="145"/>
        <end position="167"/>
    </location>
</feature>
<evidence type="ECO:0000256" key="2">
    <source>
        <dbReference type="SAM" id="MobiDB-lite"/>
    </source>
</evidence>
<keyword evidence="3" id="KW-0472">Membrane</keyword>
<dbReference type="GO" id="GO:0022857">
    <property type="term" value="F:transmembrane transporter activity"/>
    <property type="evidence" value="ECO:0007669"/>
    <property type="project" value="InterPro"/>
</dbReference>
<evidence type="ECO:0000313" key="5">
    <source>
        <dbReference type="Proteomes" id="UP001153269"/>
    </source>
</evidence>
<dbReference type="GO" id="GO:0016020">
    <property type="term" value="C:membrane"/>
    <property type="evidence" value="ECO:0007669"/>
    <property type="project" value="UniProtKB-SubCell"/>
</dbReference>
<keyword evidence="5" id="KW-1185">Reference proteome</keyword>
<feature type="transmembrane region" description="Helical" evidence="3">
    <location>
        <begin position="492"/>
        <end position="511"/>
    </location>
</feature>
<comment type="subcellular location">
    <subcellularLocation>
        <location evidence="1">Membrane</location>
        <topology evidence="1">Multi-pass membrane protein</topology>
    </subcellularLocation>
</comment>
<dbReference type="Proteomes" id="UP001153269">
    <property type="component" value="Unassembled WGS sequence"/>
</dbReference>
<evidence type="ECO:0008006" key="6">
    <source>
        <dbReference type="Google" id="ProtNLM"/>
    </source>
</evidence>
<name>A0A9N7U8I7_PLEPL</name>
<dbReference type="InterPro" id="IPR011701">
    <property type="entry name" value="MFS"/>
</dbReference>
<dbReference type="PANTHER" id="PTHR20765">
    <property type="entry name" value="SOLUTE CARRIER FAMILY 43 MEMBER 3-RELATED"/>
    <property type="match status" value="1"/>
</dbReference>
<feature type="transmembrane region" description="Helical" evidence="3">
    <location>
        <begin position="261"/>
        <end position="281"/>
    </location>
</feature>
<feature type="transmembrane region" description="Helical" evidence="3">
    <location>
        <begin position="234"/>
        <end position="255"/>
    </location>
</feature>
<keyword evidence="3" id="KW-1133">Transmembrane helix</keyword>
<protein>
    <recommendedName>
        <fullName evidence="6">Solute carrier family 43 member 3</fullName>
    </recommendedName>
</protein>
<comment type="caution">
    <text evidence="4">The sequence shown here is derived from an EMBL/GenBank/DDBJ whole genome shotgun (WGS) entry which is preliminary data.</text>
</comment>
<reference evidence="4" key="1">
    <citation type="submission" date="2020-03" db="EMBL/GenBank/DDBJ databases">
        <authorList>
            <person name="Weist P."/>
        </authorList>
    </citation>
    <scope>NUCLEOTIDE SEQUENCE</scope>
</reference>
<feature type="transmembrane region" description="Helical" evidence="3">
    <location>
        <begin position="86"/>
        <end position="107"/>
    </location>
</feature>
<sequence length="592" mass="66377">MFGAIEDQPHIHNRLQQIVSERWEQLRPSRLRAVPQACFRNFVALLLSLQRLTFYSFTAALHSPGSAEAFGNMLRNQGGEMKLQHWLTLLSGLVESLFFTGIAYGWASLVFVLKADGYFAAYCTNATRDEDYAVYTDCSGQDEHFSQVLSVASIATTILRFPIGYVFDRCGTAVTRIVAISLYTTSTLLITLSNADTSVLLYPALSSLIIAGMMLYITNAQVGNLFHSYRSTTITIYNGAFESSAAVCLIIKLLYERGVSLHTSFLFLTLCNIIHCVRTIFLMPRRHIPYPLPETYTYGVSCTVQKRKRRREENDTVQTFKEGDAEKTEKDEKATFRSCVFSWLFFCHLVWVVTIILSQFIFLANVNPMLTRLADEDQTVVSHYTNAFAITQLCGVLFAPLSGLLMDRHKHRPLAPGETSREADLRSAPLALLLSCLLCFFFCVCFTCPVLPLQYVTFILQVFSSSFFYGLHQAFISIAFPASHFGKMSGMAMSLSALVLLLQFPLLHLIQNQLRGDPLYVNIGITVVSLLAFIHPVQVSLYCRELAKQRKNSQLTQQSLRSSDHEAVPSSSLRDKDEAGTSNHLESGVCLT</sequence>
<evidence type="ECO:0000256" key="1">
    <source>
        <dbReference type="ARBA" id="ARBA00004141"/>
    </source>
</evidence>
<feature type="transmembrane region" description="Helical" evidence="3">
    <location>
        <begin position="458"/>
        <end position="480"/>
    </location>
</feature>
<gene>
    <name evidence="4" type="ORF">PLEPLA_LOCUS13541</name>
</gene>
<feature type="transmembrane region" description="Helical" evidence="3">
    <location>
        <begin position="523"/>
        <end position="543"/>
    </location>
</feature>
<feature type="transmembrane region" description="Helical" evidence="3">
    <location>
        <begin position="427"/>
        <end position="452"/>
    </location>
</feature>
<feature type="transmembrane region" description="Helical" evidence="3">
    <location>
        <begin position="340"/>
        <end position="364"/>
    </location>
</feature>
<proteinExistence type="predicted"/>
<accession>A0A9N7U8I7</accession>
<dbReference type="Gene3D" id="1.20.1250.20">
    <property type="entry name" value="MFS general substrate transporter like domains"/>
    <property type="match status" value="1"/>
</dbReference>
<keyword evidence="3" id="KW-0812">Transmembrane</keyword>
<organism evidence="4 5">
    <name type="scientific">Pleuronectes platessa</name>
    <name type="common">European plaice</name>
    <dbReference type="NCBI Taxonomy" id="8262"/>
    <lineage>
        <taxon>Eukaryota</taxon>
        <taxon>Metazoa</taxon>
        <taxon>Chordata</taxon>
        <taxon>Craniata</taxon>
        <taxon>Vertebrata</taxon>
        <taxon>Euteleostomi</taxon>
        <taxon>Actinopterygii</taxon>
        <taxon>Neopterygii</taxon>
        <taxon>Teleostei</taxon>
        <taxon>Neoteleostei</taxon>
        <taxon>Acanthomorphata</taxon>
        <taxon>Carangaria</taxon>
        <taxon>Pleuronectiformes</taxon>
        <taxon>Pleuronectoidei</taxon>
        <taxon>Pleuronectidae</taxon>
        <taxon>Pleuronectes</taxon>
    </lineage>
</organism>
<dbReference type="AlphaFoldDB" id="A0A9N7U8I7"/>
<evidence type="ECO:0000313" key="4">
    <source>
        <dbReference type="EMBL" id="CAB1425609.1"/>
    </source>
</evidence>
<feature type="compositionally biased region" description="Basic and acidic residues" evidence="2">
    <location>
        <begin position="562"/>
        <end position="579"/>
    </location>
</feature>
<dbReference type="SUPFAM" id="SSF103473">
    <property type="entry name" value="MFS general substrate transporter"/>
    <property type="match status" value="1"/>
</dbReference>
<feature type="transmembrane region" description="Helical" evidence="3">
    <location>
        <begin position="174"/>
        <end position="193"/>
    </location>
</feature>
<feature type="transmembrane region" description="Helical" evidence="3">
    <location>
        <begin position="199"/>
        <end position="222"/>
    </location>
</feature>
<dbReference type="EMBL" id="CADEAL010000819">
    <property type="protein sequence ID" value="CAB1425609.1"/>
    <property type="molecule type" value="Genomic_DNA"/>
</dbReference>
<dbReference type="Pfam" id="PF07690">
    <property type="entry name" value="MFS_1"/>
    <property type="match status" value="1"/>
</dbReference>
<evidence type="ECO:0000256" key="3">
    <source>
        <dbReference type="SAM" id="Phobius"/>
    </source>
</evidence>